<evidence type="ECO:0000313" key="4">
    <source>
        <dbReference type="Proteomes" id="UP000037515"/>
    </source>
</evidence>
<feature type="chain" id="PRO_5005600199" description="Lipid/polyisoprenoid-binding YceI-like domain-containing protein" evidence="1">
    <location>
        <begin position="22"/>
        <end position="190"/>
    </location>
</feature>
<dbReference type="SUPFAM" id="SSF101874">
    <property type="entry name" value="YceI-like"/>
    <property type="match status" value="1"/>
</dbReference>
<dbReference type="STRING" id="693.AKJ17_02580"/>
<dbReference type="SMART" id="SM00867">
    <property type="entry name" value="YceI"/>
    <property type="match status" value="1"/>
</dbReference>
<dbReference type="AlphaFoldDB" id="A0A0M0HSR1"/>
<organism evidence="3 4">
    <name type="scientific">Vibrio nereis</name>
    <dbReference type="NCBI Taxonomy" id="693"/>
    <lineage>
        <taxon>Bacteria</taxon>
        <taxon>Pseudomonadati</taxon>
        <taxon>Pseudomonadota</taxon>
        <taxon>Gammaproteobacteria</taxon>
        <taxon>Vibrionales</taxon>
        <taxon>Vibrionaceae</taxon>
        <taxon>Vibrio</taxon>
    </lineage>
</organism>
<gene>
    <name evidence="3" type="ORF">AKJ17_02580</name>
</gene>
<feature type="domain" description="Lipid/polyisoprenoid-binding YceI-like" evidence="2">
    <location>
        <begin position="24"/>
        <end position="189"/>
    </location>
</feature>
<sequence length="190" mass="20166">MRNTSLTVSLAMTLFSSSALSATDYQLATDLSSVSFATIKKQFVVEPATMSLSSGSLNENGQFQVVGDVKSVSTGVPIRDTRLSELFFNVAAYPQVTVSGSVDWKAMSSGPQKMTIPAEVTMYGTTHMMEFPVIVISAESAITVSSYSPVIVNAEDFGIPAESLTKLSATVGDIPISTQVPLSVTLTFMK</sequence>
<evidence type="ECO:0000256" key="1">
    <source>
        <dbReference type="SAM" id="SignalP"/>
    </source>
</evidence>
<proteinExistence type="predicted"/>
<dbReference type="Pfam" id="PF04264">
    <property type="entry name" value="YceI"/>
    <property type="match status" value="1"/>
</dbReference>
<evidence type="ECO:0000259" key="2">
    <source>
        <dbReference type="SMART" id="SM00867"/>
    </source>
</evidence>
<keyword evidence="1" id="KW-0732">Signal</keyword>
<evidence type="ECO:0000313" key="3">
    <source>
        <dbReference type="EMBL" id="KOO05094.1"/>
    </source>
</evidence>
<feature type="signal peptide" evidence="1">
    <location>
        <begin position="1"/>
        <end position="21"/>
    </location>
</feature>
<protein>
    <recommendedName>
        <fullName evidence="2">Lipid/polyisoprenoid-binding YceI-like domain-containing protein</fullName>
    </recommendedName>
</protein>
<name>A0A0M0HSR1_VIBNE</name>
<dbReference type="InterPro" id="IPR036761">
    <property type="entry name" value="TTHA0802/YceI-like_sf"/>
</dbReference>
<dbReference type="RefSeq" id="WP_053394224.1">
    <property type="nucleotide sequence ID" value="NZ_LHPJ01000002.1"/>
</dbReference>
<dbReference type="Gene3D" id="2.40.128.110">
    <property type="entry name" value="Lipid/polyisoprenoid-binding, YceI-like"/>
    <property type="match status" value="1"/>
</dbReference>
<dbReference type="OrthoDB" id="9793816at2"/>
<accession>A0A0M0HSR1</accession>
<reference evidence="4" key="1">
    <citation type="submission" date="2015-08" db="EMBL/GenBank/DDBJ databases">
        <title>Vibrio galatheae sp. nov., a novel member of the Vibrionaceae family isolated from the Solomon Islands.</title>
        <authorList>
            <person name="Giubergia S."/>
            <person name="Machado H."/>
            <person name="Mateiu R.V."/>
            <person name="Gram L."/>
        </authorList>
    </citation>
    <scope>NUCLEOTIDE SEQUENCE [LARGE SCALE GENOMIC DNA]</scope>
    <source>
        <strain evidence="4">DSM 19584</strain>
    </source>
</reference>
<comment type="caution">
    <text evidence="3">The sequence shown here is derived from an EMBL/GenBank/DDBJ whole genome shotgun (WGS) entry which is preliminary data.</text>
</comment>
<dbReference type="EMBL" id="LHPJ01000002">
    <property type="protein sequence ID" value="KOO05094.1"/>
    <property type="molecule type" value="Genomic_DNA"/>
</dbReference>
<dbReference type="PATRIC" id="fig|693.5.peg.524"/>
<dbReference type="Proteomes" id="UP000037515">
    <property type="component" value="Unassembled WGS sequence"/>
</dbReference>
<dbReference type="InterPro" id="IPR007372">
    <property type="entry name" value="Lipid/polyisoprenoid-bd_YceI"/>
</dbReference>
<keyword evidence="4" id="KW-1185">Reference proteome</keyword>